<dbReference type="InterPro" id="IPR011004">
    <property type="entry name" value="Trimer_LpxA-like_sf"/>
</dbReference>
<evidence type="ECO:0000256" key="2">
    <source>
        <dbReference type="ARBA" id="ARBA00022679"/>
    </source>
</evidence>
<evidence type="ECO:0000313" key="3">
    <source>
        <dbReference type="EMBL" id="GJN87105.1"/>
    </source>
</evidence>
<reference evidence="3 4" key="1">
    <citation type="submission" date="2021-12" db="EMBL/GenBank/DDBJ databases">
        <title>High titer production of polyol ester of fatty acids by Rhodotorula paludigena BS15 towards product separation-free biomass refinery.</title>
        <authorList>
            <person name="Mano J."/>
            <person name="Ono H."/>
            <person name="Tanaka T."/>
            <person name="Naito K."/>
            <person name="Sushida H."/>
            <person name="Ike M."/>
            <person name="Tokuyasu K."/>
            <person name="Kitaoka M."/>
        </authorList>
    </citation>
    <scope>NUCLEOTIDE SEQUENCE [LARGE SCALE GENOMIC DNA]</scope>
    <source>
        <strain evidence="3 4">BS15</strain>
    </source>
</reference>
<accession>A0AAV5GBN0</accession>
<dbReference type="InterPro" id="IPR001451">
    <property type="entry name" value="Hexapep"/>
</dbReference>
<dbReference type="SUPFAM" id="SSF51161">
    <property type="entry name" value="Trimeric LpxA-like enzymes"/>
    <property type="match status" value="1"/>
</dbReference>
<evidence type="ECO:0000256" key="1">
    <source>
        <dbReference type="ARBA" id="ARBA00007274"/>
    </source>
</evidence>
<keyword evidence="4" id="KW-1185">Reference proteome</keyword>
<dbReference type="EMBL" id="BQKY01000001">
    <property type="protein sequence ID" value="GJN87105.1"/>
    <property type="molecule type" value="Genomic_DNA"/>
</dbReference>
<dbReference type="CDD" id="cd03357">
    <property type="entry name" value="LbH_MAT_GAT"/>
    <property type="match status" value="1"/>
</dbReference>
<dbReference type="Pfam" id="PF00132">
    <property type="entry name" value="Hexapep"/>
    <property type="match status" value="1"/>
</dbReference>
<dbReference type="Gene3D" id="2.160.10.10">
    <property type="entry name" value="Hexapeptide repeat proteins"/>
    <property type="match status" value="1"/>
</dbReference>
<comment type="caution">
    <text evidence="3">The sequence shown here is derived from an EMBL/GenBank/DDBJ whole genome shotgun (WGS) entry which is preliminary data.</text>
</comment>
<dbReference type="PANTHER" id="PTHR23416">
    <property type="entry name" value="SIALIC ACID SYNTHASE-RELATED"/>
    <property type="match status" value="1"/>
</dbReference>
<comment type="similarity">
    <text evidence="1">Belongs to the transferase hexapeptide repeat family.</text>
</comment>
<evidence type="ECO:0000313" key="4">
    <source>
        <dbReference type="Proteomes" id="UP001342314"/>
    </source>
</evidence>
<proteinExistence type="inferred from homology"/>
<sequence length="248" mass="27614">MFEQLETVLIKPENQATADELAALDALSVRERASKGYAFQGDHDDEMTADRFKARQLQHHHPWPEYKPGYNVLDQFGPDSRRQILCDLFRISQDDAKKLAIEPPFYVDYGYNVKFKGLFYANVNCVFLDGADITFGDRVVLAPGVHVYCTTHSTDVEERRGWYDRAYPVTIGDDVWIGGGAEILPGTVIGNGCTVAAGSVVKGVFPDNCVIGGVPARILKRLEPPQGVIDPKDKRLMRPVVKTEQTKA</sequence>
<dbReference type="PANTHER" id="PTHR23416:SF23">
    <property type="entry name" value="ACETYLTRANSFERASE C18B11.09C-RELATED"/>
    <property type="match status" value="1"/>
</dbReference>
<dbReference type="AlphaFoldDB" id="A0AAV5GBN0"/>
<dbReference type="Proteomes" id="UP001342314">
    <property type="component" value="Unassembled WGS sequence"/>
</dbReference>
<name>A0AAV5GBN0_9BASI</name>
<organism evidence="3 4">
    <name type="scientific">Rhodotorula paludigena</name>
    <dbReference type="NCBI Taxonomy" id="86838"/>
    <lineage>
        <taxon>Eukaryota</taxon>
        <taxon>Fungi</taxon>
        <taxon>Dikarya</taxon>
        <taxon>Basidiomycota</taxon>
        <taxon>Pucciniomycotina</taxon>
        <taxon>Microbotryomycetes</taxon>
        <taxon>Sporidiobolales</taxon>
        <taxon>Sporidiobolaceae</taxon>
        <taxon>Rhodotorula</taxon>
    </lineage>
</organism>
<protein>
    <recommendedName>
        <fullName evidence="5">Maltose/galactoside acetyltransferase domain-containing protein</fullName>
    </recommendedName>
</protein>
<dbReference type="GO" id="GO:0008374">
    <property type="term" value="F:O-acyltransferase activity"/>
    <property type="evidence" value="ECO:0007669"/>
    <property type="project" value="TreeGrafter"/>
</dbReference>
<evidence type="ECO:0008006" key="5">
    <source>
        <dbReference type="Google" id="ProtNLM"/>
    </source>
</evidence>
<gene>
    <name evidence="3" type="ORF">Rhopal_000050-T1</name>
</gene>
<dbReference type="InterPro" id="IPR051159">
    <property type="entry name" value="Hexapeptide_acetyltransf"/>
</dbReference>
<keyword evidence="2" id="KW-0808">Transferase</keyword>